<protein>
    <submittedName>
        <fullName evidence="1">Uncharacterized protein</fullName>
    </submittedName>
</protein>
<accession>S4NZ78</accession>
<proteinExistence type="predicted"/>
<feature type="non-terminal residue" evidence="1">
    <location>
        <position position="1"/>
    </location>
</feature>
<sequence length="68" mass="7877">AAHRYARETLLLIDWHFILGHSQLPTPLPSMAKHFKSHCIFHCTITILNLLIFIRPQLDTGVLSRMEL</sequence>
<reference evidence="1" key="2">
    <citation type="submission" date="2013-05" db="EMBL/GenBank/DDBJ databases">
        <authorList>
            <person name="Carter J.-M."/>
            <person name="Baker S.C."/>
            <person name="Pink R."/>
            <person name="Carter D.R.F."/>
            <person name="Collins A."/>
            <person name="Tomlin J."/>
            <person name="Gibbs M."/>
            <person name="Breuker C.J."/>
        </authorList>
    </citation>
    <scope>NUCLEOTIDE SEQUENCE</scope>
    <source>
        <tissue evidence="1">Ovary</tissue>
    </source>
</reference>
<dbReference type="EMBL" id="GAIX01013520">
    <property type="protein sequence ID" value="JAA79040.1"/>
    <property type="molecule type" value="Transcribed_RNA"/>
</dbReference>
<reference evidence="1" key="1">
    <citation type="journal article" date="2013" name="BMC Genomics">
        <title>Unscrambling butterfly oogenesis.</title>
        <authorList>
            <person name="Carter J.M."/>
            <person name="Baker S.C."/>
            <person name="Pink R."/>
            <person name="Carter D.R."/>
            <person name="Collins A."/>
            <person name="Tomlin J."/>
            <person name="Gibbs M."/>
            <person name="Breuker C.J."/>
        </authorList>
    </citation>
    <scope>NUCLEOTIDE SEQUENCE</scope>
    <source>
        <tissue evidence="1">Ovary</tissue>
    </source>
</reference>
<dbReference type="AlphaFoldDB" id="S4NZ78"/>
<organism evidence="1">
    <name type="scientific">Pararge aegeria</name>
    <name type="common">speckled wood butterfly</name>
    <dbReference type="NCBI Taxonomy" id="116150"/>
    <lineage>
        <taxon>Eukaryota</taxon>
        <taxon>Metazoa</taxon>
        <taxon>Ecdysozoa</taxon>
        <taxon>Arthropoda</taxon>
        <taxon>Hexapoda</taxon>
        <taxon>Insecta</taxon>
        <taxon>Pterygota</taxon>
        <taxon>Neoptera</taxon>
        <taxon>Endopterygota</taxon>
        <taxon>Lepidoptera</taxon>
        <taxon>Glossata</taxon>
        <taxon>Ditrysia</taxon>
        <taxon>Papilionoidea</taxon>
        <taxon>Nymphalidae</taxon>
        <taxon>Satyrinae</taxon>
        <taxon>Satyrini</taxon>
        <taxon>Parargina</taxon>
        <taxon>Pararge</taxon>
    </lineage>
</organism>
<name>S4NZ78_9NEOP</name>
<evidence type="ECO:0000313" key="1">
    <source>
        <dbReference type="EMBL" id="JAA79040.1"/>
    </source>
</evidence>